<dbReference type="GO" id="GO:0003677">
    <property type="term" value="F:DNA binding"/>
    <property type="evidence" value="ECO:0007669"/>
    <property type="project" value="InterPro"/>
</dbReference>
<sequence>MAVSDEANERFVELLAAHTKRLYAFIRTLMLNGENDAEEVFQATCLVLWRKFGEYDPAKDFGAWACRMAYFEALRQKHKSQRIQHMSEAALEALAVAAEPIAQQIDRRREALADCLAKLNVPDRETVQLRYFTGLRPKEMAARKGRPRHTVYRELSRIHSLLMRCVQRKLESE</sequence>
<reference evidence="7 8" key="1">
    <citation type="submission" date="2019-02" db="EMBL/GenBank/DDBJ databases">
        <title>Deep-cultivation of Planctomycetes and their phenomic and genomic characterization uncovers novel biology.</title>
        <authorList>
            <person name="Wiegand S."/>
            <person name="Jogler M."/>
            <person name="Boedeker C."/>
            <person name="Pinto D."/>
            <person name="Vollmers J."/>
            <person name="Rivas-Marin E."/>
            <person name="Kohn T."/>
            <person name="Peeters S.H."/>
            <person name="Heuer A."/>
            <person name="Rast P."/>
            <person name="Oberbeckmann S."/>
            <person name="Bunk B."/>
            <person name="Jeske O."/>
            <person name="Meyerdierks A."/>
            <person name="Storesund J.E."/>
            <person name="Kallscheuer N."/>
            <person name="Luecker S."/>
            <person name="Lage O.M."/>
            <person name="Pohl T."/>
            <person name="Merkel B.J."/>
            <person name="Hornburger P."/>
            <person name="Mueller R.-W."/>
            <person name="Bruemmer F."/>
            <person name="Labrenz M."/>
            <person name="Spormann A.M."/>
            <person name="Op Den Camp H."/>
            <person name="Overmann J."/>
            <person name="Amann R."/>
            <person name="Jetten M.S.M."/>
            <person name="Mascher T."/>
            <person name="Medema M.H."/>
            <person name="Devos D.P."/>
            <person name="Kaster A.-K."/>
            <person name="Ovreas L."/>
            <person name="Rohde M."/>
            <person name="Galperin M.Y."/>
            <person name="Jogler C."/>
        </authorList>
    </citation>
    <scope>NUCLEOTIDE SEQUENCE [LARGE SCALE GENOMIC DNA]</scope>
    <source>
        <strain evidence="7 8">KOR34</strain>
    </source>
</reference>
<dbReference type="RefSeq" id="WP_146563714.1">
    <property type="nucleotide sequence ID" value="NZ_SIHJ01000001.1"/>
</dbReference>
<evidence type="ECO:0000313" key="7">
    <source>
        <dbReference type="EMBL" id="TWT36643.1"/>
    </source>
</evidence>
<dbReference type="NCBIfam" id="TIGR02937">
    <property type="entry name" value="sigma70-ECF"/>
    <property type="match status" value="1"/>
</dbReference>
<evidence type="ECO:0000256" key="4">
    <source>
        <dbReference type="ARBA" id="ARBA00023163"/>
    </source>
</evidence>
<evidence type="ECO:0000256" key="2">
    <source>
        <dbReference type="ARBA" id="ARBA00023015"/>
    </source>
</evidence>
<dbReference type="GO" id="GO:0016987">
    <property type="term" value="F:sigma factor activity"/>
    <property type="evidence" value="ECO:0007669"/>
    <property type="project" value="UniProtKB-KW"/>
</dbReference>
<proteinExistence type="inferred from homology"/>
<dbReference type="Pfam" id="PF08281">
    <property type="entry name" value="Sigma70_r4_2"/>
    <property type="match status" value="1"/>
</dbReference>
<dbReference type="InterPro" id="IPR007627">
    <property type="entry name" value="RNA_pol_sigma70_r2"/>
</dbReference>
<keyword evidence="2" id="KW-0805">Transcription regulation</keyword>
<dbReference type="Gene3D" id="1.10.1740.10">
    <property type="match status" value="1"/>
</dbReference>
<dbReference type="InterPro" id="IPR013249">
    <property type="entry name" value="RNA_pol_sigma70_r4_t2"/>
</dbReference>
<dbReference type="InterPro" id="IPR013325">
    <property type="entry name" value="RNA_pol_sigma_r2"/>
</dbReference>
<feature type="domain" description="RNA polymerase sigma factor 70 region 4 type 2" evidence="6">
    <location>
        <begin position="109"/>
        <end position="157"/>
    </location>
</feature>
<comment type="similarity">
    <text evidence="1">Belongs to the sigma-70 factor family. ECF subfamily.</text>
</comment>
<evidence type="ECO:0000259" key="6">
    <source>
        <dbReference type="Pfam" id="PF08281"/>
    </source>
</evidence>
<dbReference type="OrthoDB" id="6383365at2"/>
<name>A0A5C5VF27_9BACT</name>
<keyword evidence="4" id="KW-0804">Transcription</keyword>
<dbReference type="InterPro" id="IPR039425">
    <property type="entry name" value="RNA_pol_sigma-70-like"/>
</dbReference>
<dbReference type="PANTHER" id="PTHR43133">
    <property type="entry name" value="RNA POLYMERASE ECF-TYPE SIGMA FACTO"/>
    <property type="match status" value="1"/>
</dbReference>
<dbReference type="NCBIfam" id="TIGR02989">
    <property type="entry name" value="Sig-70_gvs1"/>
    <property type="match status" value="1"/>
</dbReference>
<keyword evidence="3" id="KW-0731">Sigma factor</keyword>
<dbReference type="SUPFAM" id="SSF88659">
    <property type="entry name" value="Sigma3 and sigma4 domains of RNA polymerase sigma factors"/>
    <property type="match status" value="1"/>
</dbReference>
<dbReference type="Gene3D" id="1.10.10.10">
    <property type="entry name" value="Winged helix-like DNA-binding domain superfamily/Winged helix DNA-binding domain"/>
    <property type="match status" value="1"/>
</dbReference>
<protein>
    <submittedName>
        <fullName evidence="7">RNA polymerase sigma factor CarQ</fullName>
    </submittedName>
</protein>
<evidence type="ECO:0000313" key="8">
    <source>
        <dbReference type="Proteomes" id="UP000316714"/>
    </source>
</evidence>
<feature type="domain" description="RNA polymerase sigma-70 region 2" evidence="5">
    <location>
        <begin position="15"/>
        <end position="82"/>
    </location>
</feature>
<dbReference type="SUPFAM" id="SSF88946">
    <property type="entry name" value="Sigma2 domain of RNA polymerase sigma factors"/>
    <property type="match status" value="1"/>
</dbReference>
<organism evidence="7 8">
    <name type="scientific">Posidoniimonas corsicana</name>
    <dbReference type="NCBI Taxonomy" id="1938618"/>
    <lineage>
        <taxon>Bacteria</taxon>
        <taxon>Pseudomonadati</taxon>
        <taxon>Planctomycetota</taxon>
        <taxon>Planctomycetia</taxon>
        <taxon>Pirellulales</taxon>
        <taxon>Lacipirellulaceae</taxon>
        <taxon>Posidoniimonas</taxon>
    </lineage>
</organism>
<gene>
    <name evidence="7" type="primary">carQ_1</name>
    <name evidence="7" type="ORF">KOR34_15820</name>
</gene>
<evidence type="ECO:0000256" key="3">
    <source>
        <dbReference type="ARBA" id="ARBA00023082"/>
    </source>
</evidence>
<dbReference type="InterPro" id="IPR036388">
    <property type="entry name" value="WH-like_DNA-bd_sf"/>
</dbReference>
<evidence type="ECO:0000259" key="5">
    <source>
        <dbReference type="Pfam" id="PF04542"/>
    </source>
</evidence>
<dbReference type="Pfam" id="PF04542">
    <property type="entry name" value="Sigma70_r2"/>
    <property type="match status" value="1"/>
</dbReference>
<dbReference type="EMBL" id="SIHJ01000001">
    <property type="protein sequence ID" value="TWT36643.1"/>
    <property type="molecule type" value="Genomic_DNA"/>
</dbReference>
<dbReference type="GO" id="GO:0006352">
    <property type="term" value="P:DNA-templated transcription initiation"/>
    <property type="evidence" value="ECO:0007669"/>
    <property type="project" value="InterPro"/>
</dbReference>
<accession>A0A5C5VF27</accession>
<dbReference type="InterPro" id="IPR014331">
    <property type="entry name" value="RNA_pol_sigma70_ECF_RHOBA"/>
</dbReference>
<dbReference type="InterPro" id="IPR014284">
    <property type="entry name" value="RNA_pol_sigma-70_dom"/>
</dbReference>
<keyword evidence="8" id="KW-1185">Reference proteome</keyword>
<dbReference type="PANTHER" id="PTHR43133:SF51">
    <property type="entry name" value="RNA POLYMERASE SIGMA FACTOR"/>
    <property type="match status" value="1"/>
</dbReference>
<evidence type="ECO:0000256" key="1">
    <source>
        <dbReference type="ARBA" id="ARBA00010641"/>
    </source>
</evidence>
<dbReference type="AlphaFoldDB" id="A0A5C5VF27"/>
<comment type="caution">
    <text evidence="7">The sequence shown here is derived from an EMBL/GenBank/DDBJ whole genome shotgun (WGS) entry which is preliminary data.</text>
</comment>
<dbReference type="InterPro" id="IPR013324">
    <property type="entry name" value="RNA_pol_sigma_r3/r4-like"/>
</dbReference>
<dbReference type="Proteomes" id="UP000316714">
    <property type="component" value="Unassembled WGS sequence"/>
</dbReference>